<keyword evidence="3" id="KW-1185">Reference proteome</keyword>
<evidence type="ECO:0008006" key="4">
    <source>
        <dbReference type="Google" id="ProtNLM"/>
    </source>
</evidence>
<gene>
    <name evidence="2" type="ORF">WKV53_11895</name>
</gene>
<evidence type="ECO:0000313" key="3">
    <source>
        <dbReference type="Proteomes" id="UP001371305"/>
    </source>
</evidence>
<feature type="compositionally biased region" description="Pro residues" evidence="1">
    <location>
        <begin position="109"/>
        <end position="122"/>
    </location>
</feature>
<name>A0ABU9AU03_9BACT</name>
<evidence type="ECO:0000256" key="1">
    <source>
        <dbReference type="SAM" id="MobiDB-lite"/>
    </source>
</evidence>
<dbReference type="RefSeq" id="WP_341404810.1">
    <property type="nucleotide sequence ID" value="NZ_JBBUKT010000004.1"/>
</dbReference>
<protein>
    <recommendedName>
        <fullName evidence="4">Lipoprotein</fullName>
    </recommendedName>
</protein>
<proteinExistence type="predicted"/>
<evidence type="ECO:0000313" key="2">
    <source>
        <dbReference type="EMBL" id="MEK7951208.1"/>
    </source>
</evidence>
<dbReference type="Proteomes" id="UP001371305">
    <property type="component" value="Unassembled WGS sequence"/>
</dbReference>
<dbReference type="EMBL" id="JBBUKT010000004">
    <property type="protein sequence ID" value="MEK7951208.1"/>
    <property type="molecule type" value="Genomic_DNA"/>
</dbReference>
<comment type="caution">
    <text evidence="2">The sequence shown here is derived from an EMBL/GenBank/DDBJ whole genome shotgun (WGS) entry which is preliminary data.</text>
</comment>
<sequence>MNRRLLLSCLLATGLLPSCGLIKLPFRVVGAAADVGKAGYKSTKKAFSKSDEEKAKEKKEKEEKAKKEADEDKAKRAAEINRHSDATQQQRQHLDQPATSPTQTGDTLPPLPPDSPPLPKDAPLPYQGQ</sequence>
<reference evidence="2 3" key="1">
    <citation type="submission" date="2024-04" db="EMBL/GenBank/DDBJ databases">
        <title>Luteolibacter sp. isolated from soil.</title>
        <authorList>
            <person name="An J."/>
        </authorList>
    </citation>
    <scope>NUCLEOTIDE SEQUENCE [LARGE SCALE GENOMIC DNA]</scope>
    <source>
        <strain evidence="2 3">Y139</strain>
    </source>
</reference>
<organism evidence="2 3">
    <name type="scientific">Luteolibacter soli</name>
    <dbReference type="NCBI Taxonomy" id="3135280"/>
    <lineage>
        <taxon>Bacteria</taxon>
        <taxon>Pseudomonadati</taxon>
        <taxon>Verrucomicrobiota</taxon>
        <taxon>Verrucomicrobiia</taxon>
        <taxon>Verrucomicrobiales</taxon>
        <taxon>Verrucomicrobiaceae</taxon>
        <taxon>Luteolibacter</taxon>
    </lineage>
</organism>
<feature type="region of interest" description="Disordered" evidence="1">
    <location>
        <begin position="38"/>
        <end position="129"/>
    </location>
</feature>
<accession>A0ABU9AU03</accession>
<feature type="compositionally biased region" description="Basic and acidic residues" evidence="1">
    <location>
        <begin position="48"/>
        <end position="85"/>
    </location>
</feature>